<accession>A0A2M6WAC4</accession>
<dbReference type="SUPFAM" id="SSF81923">
    <property type="entry name" value="Double Clp-N motif"/>
    <property type="match status" value="1"/>
</dbReference>
<keyword evidence="8" id="KW-0378">Hydrolase</keyword>
<feature type="domain" description="Clp R" evidence="7">
    <location>
        <begin position="5"/>
        <end position="142"/>
    </location>
</feature>
<evidence type="ECO:0000256" key="5">
    <source>
        <dbReference type="PROSITE-ProRule" id="PRU01251"/>
    </source>
</evidence>
<dbReference type="Gene3D" id="1.10.1780.10">
    <property type="entry name" value="Clp, N-terminal domain"/>
    <property type="match status" value="1"/>
</dbReference>
<dbReference type="InterPro" id="IPR001270">
    <property type="entry name" value="ClpA/B"/>
</dbReference>
<keyword evidence="4" id="KW-0143">Chaperone</keyword>
<name>A0A2M6WAC4_9BACT</name>
<dbReference type="CDD" id="cd19499">
    <property type="entry name" value="RecA-like_ClpB_Hsp104-like"/>
    <property type="match status" value="1"/>
</dbReference>
<keyword evidence="2" id="KW-0547">Nucleotide-binding</keyword>
<dbReference type="Pfam" id="PF17871">
    <property type="entry name" value="AAA_lid_9"/>
    <property type="match status" value="1"/>
</dbReference>
<gene>
    <name evidence="8" type="ORF">COU23_02165</name>
</gene>
<dbReference type="PROSITE" id="PS51903">
    <property type="entry name" value="CLP_R"/>
    <property type="match status" value="1"/>
</dbReference>
<organism evidence="8 9">
    <name type="scientific">Candidatus Kuenenbacteria bacterium CG10_big_fil_rev_8_21_14_0_10_36_11</name>
    <dbReference type="NCBI Taxonomy" id="1974618"/>
    <lineage>
        <taxon>Bacteria</taxon>
        <taxon>Candidatus Kueneniibacteriota</taxon>
    </lineage>
</organism>
<dbReference type="GO" id="GO:0005524">
    <property type="term" value="F:ATP binding"/>
    <property type="evidence" value="ECO:0007669"/>
    <property type="project" value="UniProtKB-KW"/>
</dbReference>
<dbReference type="InterPro" id="IPR004176">
    <property type="entry name" value="Clp_R_N"/>
</dbReference>
<keyword evidence="3 8" id="KW-0067">ATP-binding</keyword>
<dbReference type="Pfam" id="PF10431">
    <property type="entry name" value="ClpB_D2-small"/>
    <property type="match status" value="1"/>
</dbReference>
<dbReference type="SMART" id="SM01086">
    <property type="entry name" value="ClpB_D2-small"/>
    <property type="match status" value="1"/>
</dbReference>
<dbReference type="FunFam" id="3.40.50.300:FF:000010">
    <property type="entry name" value="Chaperone clpB 1, putative"/>
    <property type="match status" value="1"/>
</dbReference>
<evidence type="ECO:0000256" key="1">
    <source>
        <dbReference type="ARBA" id="ARBA00022737"/>
    </source>
</evidence>
<dbReference type="InterPro" id="IPR050130">
    <property type="entry name" value="ClpA_ClpB"/>
</dbReference>
<evidence type="ECO:0000313" key="9">
    <source>
        <dbReference type="Proteomes" id="UP000231464"/>
    </source>
</evidence>
<dbReference type="InterPro" id="IPR036628">
    <property type="entry name" value="Clp_N_dom_sf"/>
</dbReference>
<evidence type="ECO:0000256" key="6">
    <source>
        <dbReference type="SAM" id="Coils"/>
    </source>
</evidence>
<dbReference type="CDD" id="cd00009">
    <property type="entry name" value="AAA"/>
    <property type="match status" value="1"/>
</dbReference>
<dbReference type="PROSITE" id="PS00870">
    <property type="entry name" value="CLPAB_1"/>
    <property type="match status" value="1"/>
</dbReference>
<dbReference type="Pfam" id="PF02861">
    <property type="entry name" value="Clp_N"/>
    <property type="match status" value="1"/>
</dbReference>
<dbReference type="InterPro" id="IPR018368">
    <property type="entry name" value="ClpA/B_CS1"/>
</dbReference>
<dbReference type="PANTHER" id="PTHR11638">
    <property type="entry name" value="ATP-DEPENDENT CLP PROTEASE"/>
    <property type="match status" value="1"/>
</dbReference>
<dbReference type="EMBL" id="PFBP01000036">
    <property type="protein sequence ID" value="PIT89756.1"/>
    <property type="molecule type" value="Genomic_DNA"/>
</dbReference>
<dbReference type="InterPro" id="IPR027417">
    <property type="entry name" value="P-loop_NTPase"/>
</dbReference>
<dbReference type="SUPFAM" id="SSF52540">
    <property type="entry name" value="P-loop containing nucleoside triphosphate hydrolases"/>
    <property type="match status" value="2"/>
</dbReference>
<evidence type="ECO:0000259" key="7">
    <source>
        <dbReference type="PROSITE" id="PS51903"/>
    </source>
</evidence>
<dbReference type="FunFam" id="3.40.50.300:FF:000025">
    <property type="entry name" value="ATP-dependent Clp protease subunit"/>
    <property type="match status" value="1"/>
</dbReference>
<keyword evidence="8" id="KW-0645">Protease</keyword>
<dbReference type="PRINTS" id="PR00300">
    <property type="entry name" value="CLPPROTEASEA"/>
</dbReference>
<dbReference type="InterPro" id="IPR003959">
    <property type="entry name" value="ATPase_AAA_core"/>
</dbReference>
<dbReference type="InterPro" id="IPR019489">
    <property type="entry name" value="Clp_ATPase_C"/>
</dbReference>
<dbReference type="GO" id="GO:0034605">
    <property type="term" value="P:cellular response to heat"/>
    <property type="evidence" value="ECO:0007669"/>
    <property type="project" value="TreeGrafter"/>
</dbReference>
<keyword evidence="6" id="KW-0175">Coiled coil</keyword>
<dbReference type="SMART" id="SM00382">
    <property type="entry name" value="AAA"/>
    <property type="match status" value="2"/>
</dbReference>
<comment type="caution">
    <text evidence="8">The sequence shown here is derived from an EMBL/GenBank/DDBJ whole genome shotgun (WGS) entry which is preliminary data.</text>
</comment>
<dbReference type="AlphaFoldDB" id="A0A2M6WAC4"/>
<evidence type="ECO:0000313" key="8">
    <source>
        <dbReference type="EMBL" id="PIT89756.1"/>
    </source>
</evidence>
<proteinExistence type="predicted"/>
<dbReference type="GO" id="GO:0006508">
    <property type="term" value="P:proteolysis"/>
    <property type="evidence" value="ECO:0007669"/>
    <property type="project" value="UniProtKB-KW"/>
</dbReference>
<evidence type="ECO:0000256" key="2">
    <source>
        <dbReference type="ARBA" id="ARBA00022741"/>
    </source>
</evidence>
<keyword evidence="1 5" id="KW-0677">Repeat</keyword>
<sequence>MINIFPKFTARLNSVLYHAESFALATTKKEIDLEDLLMALAETKGSLAREILMKSGLSVKGQEEKMGIAASTKRSLEFSETAKQVLERSAFIALEFGQNYIGTEHLLFAILEIETKEAEKILGIRHVDIKKTQEQLKIIFKSTDNFKVMTQAVRQIGKTALLANDLIAARGLMDELAENFDDFLPNPADLVDKPRQEKRNSAGRIKKDSMLDIFSRELTDEILQKTIDPVIGREAEIERLMQILCRRTKNNPVLLGDPGVGKTAIVEGLAKRILLGQVPDFLLDKRIYALDLGLMLAGTMMRGEFEARLKQVLAEVKARPEVILFIDELHNIVGAGGPSGSMDAANILKPALARGELRCIGATTFNEYKKYIEEDAALERRFQVIKIEEPTSEDAIKILIGIRQNYEKHHLIKITDEAIEAAVKLSERYVPEKFLPDKAIDLIDEAGARARLALGAVNEDLRQLNFLKSKIEDLENLKEEMVREKKYESALKIKIETDKIFAQILQLEEKIALPDLEDRYLGKIDEKDIAEIVAKIIGVQKENLIIDSGKKLVNLDKILAGRIVGQDQVLKDLAFCLKRSSAGLSGKNRPLASFMFLGPTGVGKTETAKVLAQEIFKGINEKGNLIRLDMSEFAENFNVSRLIGSPAGYVGYKEGGRLTEAVRRSPYSVVLFDEIEKAHSEVFNVLLQVLDEGILTDAAGKRVDFRNTVIILTSNLGNKELEKNKVGFNNITRAGQGISRSVSEETETRDKFLQIVKEKFRPEFLGRLDKVLIFKPLDLKAAEKIVALQLQELARNLAINKNIKLNWNKKIVKELAKLGFSTESGARNIRRVIEERVEGKLAEQILEGEIKQNSQVCLNWEKSGVAIKKV</sequence>
<dbReference type="Proteomes" id="UP000231464">
    <property type="component" value="Unassembled WGS sequence"/>
</dbReference>
<dbReference type="InterPro" id="IPR003593">
    <property type="entry name" value="AAA+_ATPase"/>
</dbReference>
<dbReference type="GO" id="GO:0008233">
    <property type="term" value="F:peptidase activity"/>
    <property type="evidence" value="ECO:0007669"/>
    <property type="project" value="UniProtKB-KW"/>
</dbReference>
<protein>
    <submittedName>
        <fullName evidence="8">ATP-dependent Clp protease ATP-binding subunit ClpC</fullName>
    </submittedName>
</protein>
<dbReference type="Gene3D" id="4.10.860.10">
    <property type="entry name" value="UVR domain"/>
    <property type="match status" value="1"/>
</dbReference>
<dbReference type="Pfam" id="PF07724">
    <property type="entry name" value="AAA_2"/>
    <property type="match status" value="1"/>
</dbReference>
<evidence type="ECO:0000256" key="3">
    <source>
        <dbReference type="ARBA" id="ARBA00022840"/>
    </source>
</evidence>
<feature type="coiled-coil region" evidence="6">
    <location>
        <begin position="457"/>
        <end position="487"/>
    </location>
</feature>
<dbReference type="InterPro" id="IPR041546">
    <property type="entry name" value="ClpA/ClpB_AAA_lid"/>
</dbReference>
<dbReference type="Gene3D" id="3.40.50.300">
    <property type="entry name" value="P-loop containing nucleotide triphosphate hydrolases"/>
    <property type="match status" value="2"/>
</dbReference>
<dbReference type="PANTHER" id="PTHR11638:SF18">
    <property type="entry name" value="HEAT SHOCK PROTEIN 104"/>
    <property type="match status" value="1"/>
</dbReference>
<dbReference type="Pfam" id="PF00004">
    <property type="entry name" value="AAA"/>
    <property type="match status" value="1"/>
</dbReference>
<dbReference type="Gene3D" id="1.10.8.60">
    <property type="match status" value="2"/>
</dbReference>
<reference evidence="9" key="1">
    <citation type="submission" date="2017-09" db="EMBL/GenBank/DDBJ databases">
        <title>Depth-based differentiation of microbial function through sediment-hosted aquifers and enrichment of novel symbionts in the deep terrestrial subsurface.</title>
        <authorList>
            <person name="Probst A.J."/>
            <person name="Ladd B."/>
            <person name="Jarett J.K."/>
            <person name="Geller-Mcgrath D.E."/>
            <person name="Sieber C.M.K."/>
            <person name="Emerson J.B."/>
            <person name="Anantharaman K."/>
            <person name="Thomas B.C."/>
            <person name="Malmstrom R."/>
            <person name="Stieglmeier M."/>
            <person name="Klingl A."/>
            <person name="Woyke T."/>
            <person name="Ryan C.M."/>
            <person name="Banfield J.F."/>
        </authorList>
    </citation>
    <scope>NUCLEOTIDE SEQUENCE [LARGE SCALE GENOMIC DNA]</scope>
</reference>
<evidence type="ECO:0000256" key="4">
    <source>
        <dbReference type="ARBA" id="ARBA00023186"/>
    </source>
</evidence>
<dbReference type="GO" id="GO:0016887">
    <property type="term" value="F:ATP hydrolysis activity"/>
    <property type="evidence" value="ECO:0007669"/>
    <property type="project" value="InterPro"/>
</dbReference>
<dbReference type="GO" id="GO:0005737">
    <property type="term" value="C:cytoplasm"/>
    <property type="evidence" value="ECO:0007669"/>
    <property type="project" value="TreeGrafter"/>
</dbReference>